<reference evidence="1" key="1">
    <citation type="journal article" date="2018" name="Genome Biol.">
        <title>SKESA: strategic k-mer extension for scrupulous assemblies.</title>
        <authorList>
            <person name="Souvorov A."/>
            <person name="Agarwala R."/>
            <person name="Lipman D.J."/>
        </authorList>
    </citation>
    <scope>NUCLEOTIDE SEQUENCE</scope>
    <source>
        <strain evidence="1">R404</strain>
    </source>
</reference>
<sequence length="92" mass="10316">MSDVKRYEITWNAHEDAPVLTVEIDHAICTDKLLHQINHFFINAEDRLLNNDGDITITVLKMLAVTCFTEQTGPTGGWNAKGLIAMFENGNI</sequence>
<comment type="caution">
    <text evidence="1">The sequence shown here is derived from an EMBL/GenBank/DDBJ whole genome shotgun (WGS) entry which is preliminary data.</text>
</comment>
<feature type="non-terminal residue" evidence="1">
    <location>
        <position position="92"/>
    </location>
</feature>
<dbReference type="Pfam" id="PF10800">
    <property type="entry name" value="DUF2528"/>
    <property type="match status" value="1"/>
</dbReference>
<dbReference type="AlphaFoldDB" id="A0AAN5RFE4"/>
<protein>
    <submittedName>
        <fullName evidence="1">DUF2528 family protein</fullName>
    </submittedName>
</protein>
<gene>
    <name evidence="1" type="ORF">I8Y21_004442</name>
</gene>
<dbReference type="EMBL" id="DACSEO010000070">
    <property type="protein sequence ID" value="HAT1683686.1"/>
    <property type="molecule type" value="Genomic_DNA"/>
</dbReference>
<reference evidence="1" key="2">
    <citation type="submission" date="2020-11" db="EMBL/GenBank/DDBJ databases">
        <authorList>
            <consortium name="NCBI Pathogen Detection Project"/>
        </authorList>
    </citation>
    <scope>NUCLEOTIDE SEQUENCE</scope>
    <source>
        <strain evidence="1">R404</strain>
    </source>
</reference>
<dbReference type="Proteomes" id="UP000856143">
    <property type="component" value="Unassembled WGS sequence"/>
</dbReference>
<proteinExistence type="predicted"/>
<evidence type="ECO:0000313" key="2">
    <source>
        <dbReference type="Proteomes" id="UP000856143"/>
    </source>
</evidence>
<accession>A0AAN5RFE4</accession>
<name>A0AAN5RFE4_KLEOX</name>
<organism evidence="1 2">
    <name type="scientific">Klebsiella oxytoca</name>
    <dbReference type="NCBI Taxonomy" id="571"/>
    <lineage>
        <taxon>Bacteria</taxon>
        <taxon>Pseudomonadati</taxon>
        <taxon>Pseudomonadota</taxon>
        <taxon>Gammaproteobacteria</taxon>
        <taxon>Enterobacterales</taxon>
        <taxon>Enterobacteriaceae</taxon>
        <taxon>Klebsiella/Raoultella group</taxon>
        <taxon>Klebsiella</taxon>
    </lineage>
</organism>
<evidence type="ECO:0000313" key="1">
    <source>
        <dbReference type="EMBL" id="HAT1683686.1"/>
    </source>
</evidence>
<dbReference type="InterPro" id="IPR024252">
    <property type="entry name" value="DUF2528"/>
</dbReference>